<organism evidence="5 6">
    <name type="scientific">Pogona vitticeps</name>
    <name type="common">central bearded dragon</name>
    <dbReference type="NCBI Taxonomy" id="103695"/>
    <lineage>
        <taxon>Eukaryota</taxon>
        <taxon>Metazoa</taxon>
        <taxon>Chordata</taxon>
        <taxon>Craniata</taxon>
        <taxon>Vertebrata</taxon>
        <taxon>Euteleostomi</taxon>
        <taxon>Lepidosauria</taxon>
        <taxon>Squamata</taxon>
        <taxon>Bifurcata</taxon>
        <taxon>Unidentata</taxon>
        <taxon>Episquamata</taxon>
        <taxon>Toxicofera</taxon>
        <taxon>Iguania</taxon>
        <taxon>Acrodonta</taxon>
        <taxon>Agamidae</taxon>
        <taxon>Amphibolurinae</taxon>
        <taxon>Pogona</taxon>
    </lineage>
</organism>
<feature type="repeat" description="TNFR-Cys" evidence="1">
    <location>
        <begin position="23"/>
        <end position="62"/>
    </location>
</feature>
<keyword evidence="3" id="KW-0732">Signal</keyword>
<dbReference type="Gene3D" id="2.10.50.10">
    <property type="entry name" value="Tumor Necrosis Factor Receptor, subunit A, domain 2"/>
    <property type="match status" value="2"/>
</dbReference>
<keyword evidence="2" id="KW-1133">Transmembrane helix</keyword>
<accession>A0ABM5EKZ0</accession>
<dbReference type="PROSITE" id="PS00652">
    <property type="entry name" value="TNFR_NGFR_1"/>
    <property type="match status" value="1"/>
</dbReference>
<dbReference type="Pfam" id="PF00020">
    <property type="entry name" value="TNFR_c6"/>
    <property type="match status" value="2"/>
</dbReference>
<dbReference type="InterPro" id="IPR009030">
    <property type="entry name" value="Growth_fac_rcpt_cys_sf"/>
</dbReference>
<feature type="transmembrane region" description="Helical" evidence="2">
    <location>
        <begin position="159"/>
        <end position="184"/>
    </location>
</feature>
<keyword evidence="5" id="KW-1185">Reference proteome</keyword>
<evidence type="ECO:0000259" key="4">
    <source>
        <dbReference type="PROSITE" id="PS50050"/>
    </source>
</evidence>
<sequence>MRCLLALLLPGLLWSRELAPKPPCEEGTFREAPWQNCVPCDLCDGDHREYERRCNGTVNALCRCRPGFLCGGNACERCLCSAGQEPTAEGCRSCPKGTFNNQSHAPCRPWTRCLEGHILTPGTEKTDVVCRPGLEEPGTTAPPGVVSTQMRSEETDSRLLAVILALLGVLLLCLVFLLLSCVFFRSWARETFRKGPPKQLAQEVDDCVYRYPEEEEGEGCRGTPCLKGELLLEKGP</sequence>
<evidence type="ECO:0000313" key="6">
    <source>
        <dbReference type="RefSeq" id="XP_072833818.1"/>
    </source>
</evidence>
<dbReference type="SUPFAM" id="SSF57184">
    <property type="entry name" value="Growth factor receptor domain"/>
    <property type="match status" value="1"/>
</dbReference>
<proteinExistence type="predicted"/>
<keyword evidence="2" id="KW-0472">Membrane</keyword>
<keyword evidence="6" id="KW-0675">Receptor</keyword>
<comment type="caution">
    <text evidence="1">Lacks conserved residue(s) required for the propagation of feature annotation.</text>
</comment>
<keyword evidence="2" id="KW-0812">Transmembrane</keyword>
<reference evidence="6" key="1">
    <citation type="submission" date="2025-08" db="UniProtKB">
        <authorList>
            <consortium name="RefSeq"/>
        </authorList>
    </citation>
    <scope>IDENTIFICATION</scope>
</reference>
<dbReference type="PROSITE" id="PS50050">
    <property type="entry name" value="TNFR_NGFR_2"/>
    <property type="match status" value="1"/>
</dbReference>
<dbReference type="InterPro" id="IPR001368">
    <property type="entry name" value="TNFR/NGFR_Cys_rich_reg"/>
</dbReference>
<evidence type="ECO:0000313" key="5">
    <source>
        <dbReference type="Proteomes" id="UP001652642"/>
    </source>
</evidence>
<name>A0ABM5EKZ0_9SAUR</name>
<gene>
    <name evidence="6" type="primary">TNFRSF9</name>
</gene>
<evidence type="ECO:0000256" key="1">
    <source>
        <dbReference type="PROSITE-ProRule" id="PRU00206"/>
    </source>
</evidence>
<feature type="chain" id="PRO_5046889507" evidence="3">
    <location>
        <begin position="16"/>
        <end position="236"/>
    </location>
</feature>
<dbReference type="RefSeq" id="XP_072833818.1">
    <property type="nucleotide sequence ID" value="XM_072977717.1"/>
</dbReference>
<feature type="signal peptide" evidence="3">
    <location>
        <begin position="1"/>
        <end position="15"/>
    </location>
</feature>
<evidence type="ECO:0000256" key="2">
    <source>
        <dbReference type="SAM" id="Phobius"/>
    </source>
</evidence>
<protein>
    <submittedName>
        <fullName evidence="6">Tumor necrosis factor receptor superfamily member 9</fullName>
    </submittedName>
</protein>
<dbReference type="PANTHER" id="PTHR47139:SF1">
    <property type="entry name" value="TUMOR NECROSIS FACTOR RECEPTOR SUPERFAMILY MEMBER 9"/>
    <property type="match status" value="1"/>
</dbReference>
<feature type="domain" description="TNFR-Cys" evidence="4">
    <location>
        <begin position="23"/>
        <end position="62"/>
    </location>
</feature>
<dbReference type="Proteomes" id="UP001652642">
    <property type="component" value="Chromosome 7"/>
</dbReference>
<evidence type="ECO:0000256" key="3">
    <source>
        <dbReference type="SAM" id="SignalP"/>
    </source>
</evidence>
<dbReference type="GeneID" id="110082443"/>
<dbReference type="PANTHER" id="PTHR47139">
    <property type="entry name" value="TUMOR NECROSIS FACTOR RECEPTOR SUPERFAMILY MEMBER 9"/>
    <property type="match status" value="1"/>
</dbReference>
<dbReference type="SMART" id="SM00208">
    <property type="entry name" value="TNFR"/>
    <property type="match status" value="2"/>
</dbReference>